<dbReference type="STRING" id="1195236.CTER_2230"/>
<feature type="transmembrane region" description="Helical" evidence="7">
    <location>
        <begin position="189"/>
        <end position="210"/>
    </location>
</feature>
<evidence type="ECO:0000256" key="6">
    <source>
        <dbReference type="ARBA" id="ARBA00023136"/>
    </source>
</evidence>
<feature type="transmembrane region" description="Helical" evidence="7">
    <location>
        <begin position="246"/>
        <end position="265"/>
    </location>
</feature>
<evidence type="ECO:0000256" key="4">
    <source>
        <dbReference type="ARBA" id="ARBA00022692"/>
    </source>
</evidence>
<gene>
    <name evidence="9" type="ORF">CTER_2230</name>
</gene>
<dbReference type="PANTHER" id="PTHR32243:SF18">
    <property type="entry name" value="INNER MEMBRANE ABC TRANSPORTER PERMEASE PROTEIN YCJP"/>
    <property type="match status" value="1"/>
</dbReference>
<keyword evidence="4 7" id="KW-0812">Transmembrane</keyword>
<dbReference type="RefSeq" id="WP_004625778.1">
    <property type="nucleotide sequence ID" value="NZ_AORV01000033.1"/>
</dbReference>
<keyword evidence="6 7" id="KW-0472">Membrane</keyword>
<evidence type="ECO:0000256" key="7">
    <source>
        <dbReference type="RuleBase" id="RU363032"/>
    </source>
</evidence>
<dbReference type="EMBL" id="AORV01000033">
    <property type="protein sequence ID" value="EMS71797.1"/>
    <property type="molecule type" value="Genomic_DNA"/>
</dbReference>
<keyword evidence="5 7" id="KW-1133">Transmembrane helix</keyword>
<evidence type="ECO:0000256" key="3">
    <source>
        <dbReference type="ARBA" id="ARBA00022475"/>
    </source>
</evidence>
<dbReference type="Gene3D" id="1.10.3720.10">
    <property type="entry name" value="MetI-like"/>
    <property type="match status" value="1"/>
</dbReference>
<dbReference type="eggNOG" id="COG0395">
    <property type="taxonomic scope" value="Bacteria"/>
</dbReference>
<feature type="transmembrane region" description="Helical" evidence="7">
    <location>
        <begin position="12"/>
        <end position="33"/>
    </location>
</feature>
<dbReference type="SUPFAM" id="SSF161098">
    <property type="entry name" value="MetI-like"/>
    <property type="match status" value="1"/>
</dbReference>
<evidence type="ECO:0000313" key="9">
    <source>
        <dbReference type="EMBL" id="EMS71797.1"/>
    </source>
</evidence>
<keyword evidence="9" id="KW-0762">Sugar transport</keyword>
<dbReference type="InterPro" id="IPR050901">
    <property type="entry name" value="BP-dep_ABC_trans_perm"/>
</dbReference>
<dbReference type="Proteomes" id="UP000014155">
    <property type="component" value="Unassembled WGS sequence"/>
</dbReference>
<evidence type="ECO:0000313" key="10">
    <source>
        <dbReference type="Proteomes" id="UP000014155"/>
    </source>
</evidence>
<feature type="transmembrane region" description="Helical" evidence="7">
    <location>
        <begin position="110"/>
        <end position="129"/>
    </location>
</feature>
<accession>S0FJA1</accession>
<keyword evidence="3" id="KW-1003">Cell membrane</keyword>
<dbReference type="GO" id="GO:0055085">
    <property type="term" value="P:transmembrane transport"/>
    <property type="evidence" value="ECO:0007669"/>
    <property type="project" value="InterPro"/>
</dbReference>
<evidence type="ECO:0000259" key="8">
    <source>
        <dbReference type="PROSITE" id="PS50928"/>
    </source>
</evidence>
<dbReference type="InterPro" id="IPR035906">
    <property type="entry name" value="MetI-like_sf"/>
</dbReference>
<dbReference type="PROSITE" id="PS50928">
    <property type="entry name" value="ABC_TM1"/>
    <property type="match status" value="1"/>
</dbReference>
<comment type="similarity">
    <text evidence="7">Belongs to the binding-protein-dependent transport system permease family.</text>
</comment>
<comment type="caution">
    <text evidence="9">The sequence shown here is derived from an EMBL/GenBank/DDBJ whole genome shotgun (WGS) entry which is preliminary data.</text>
</comment>
<comment type="subcellular location">
    <subcellularLocation>
        <location evidence="1 7">Cell membrane</location>
        <topology evidence="1 7">Multi-pass membrane protein</topology>
    </subcellularLocation>
</comment>
<sequence length="280" mass="31373">MKKKYNQTGAKVGIYLIYILTSLFFLYPVVWVLSLSLKTVPELFMVPPKIFPKSFNIENYIFVINNTQILRNLWNSLYIVICTVAGTLLITLPAGYAFSRLKFKFKRSMMFGVLIFQMISPLVIVIPLYRYFSQINMTNSQVALILVYIAISVPFATWYIKGYLDTIPVQLDEAALIDGCGRLKALRKILIPVTIPGIISVSLLIAVNSWSQFVVPFILLDDGRKFPISVGLVNLQSTTEAVTTHYLAAACVIGILPTMVLFIILQRFIVSALTEGAVKG</sequence>
<dbReference type="GO" id="GO:0005886">
    <property type="term" value="C:plasma membrane"/>
    <property type="evidence" value="ECO:0007669"/>
    <property type="project" value="UniProtKB-SubCell"/>
</dbReference>
<feature type="transmembrane region" description="Helical" evidence="7">
    <location>
        <begin position="141"/>
        <end position="160"/>
    </location>
</feature>
<dbReference type="Pfam" id="PF00528">
    <property type="entry name" value="BPD_transp_1"/>
    <property type="match status" value="1"/>
</dbReference>
<proteinExistence type="inferred from homology"/>
<feature type="domain" description="ABC transmembrane type-1" evidence="8">
    <location>
        <begin position="73"/>
        <end position="265"/>
    </location>
</feature>
<dbReference type="InterPro" id="IPR000515">
    <property type="entry name" value="MetI-like"/>
</dbReference>
<dbReference type="CDD" id="cd06261">
    <property type="entry name" value="TM_PBP2"/>
    <property type="match status" value="1"/>
</dbReference>
<dbReference type="PATRIC" id="fig|1195236.3.peg.2537"/>
<keyword evidence="10" id="KW-1185">Reference proteome</keyword>
<reference evidence="9 10" key="1">
    <citation type="journal article" date="2013" name="Genome Announc.">
        <title>Draft Genome Sequence of the Cellulolytic, Mesophilic, Anaerobic Bacterium Clostridium termitidis Strain CT1112 (DSM 5398).</title>
        <authorList>
            <person name="Lal S."/>
            <person name="Ramachandran U."/>
            <person name="Zhang X."/>
            <person name="Munir R."/>
            <person name="Sparling R."/>
            <person name="Levin D.B."/>
        </authorList>
    </citation>
    <scope>NUCLEOTIDE SEQUENCE [LARGE SCALE GENOMIC DNA]</scope>
    <source>
        <strain evidence="9 10">CT1112</strain>
    </source>
</reference>
<dbReference type="AlphaFoldDB" id="S0FJA1"/>
<feature type="transmembrane region" description="Helical" evidence="7">
    <location>
        <begin position="77"/>
        <end position="98"/>
    </location>
</feature>
<dbReference type="PANTHER" id="PTHR32243">
    <property type="entry name" value="MALTOSE TRANSPORT SYSTEM PERMEASE-RELATED"/>
    <property type="match status" value="1"/>
</dbReference>
<evidence type="ECO:0000256" key="5">
    <source>
        <dbReference type="ARBA" id="ARBA00022989"/>
    </source>
</evidence>
<evidence type="ECO:0000256" key="1">
    <source>
        <dbReference type="ARBA" id="ARBA00004651"/>
    </source>
</evidence>
<keyword evidence="2 7" id="KW-0813">Transport</keyword>
<evidence type="ECO:0000256" key="2">
    <source>
        <dbReference type="ARBA" id="ARBA00022448"/>
    </source>
</evidence>
<protein>
    <submittedName>
        <fullName evidence="9">ABC-type sugar transport system, permease component</fullName>
    </submittedName>
</protein>
<name>S0FJA1_RUMCE</name>
<organism evidence="9 10">
    <name type="scientific">Ruminiclostridium cellobioparum subsp. termitidis CT1112</name>
    <dbReference type="NCBI Taxonomy" id="1195236"/>
    <lineage>
        <taxon>Bacteria</taxon>
        <taxon>Bacillati</taxon>
        <taxon>Bacillota</taxon>
        <taxon>Clostridia</taxon>
        <taxon>Eubacteriales</taxon>
        <taxon>Oscillospiraceae</taxon>
        <taxon>Ruminiclostridium</taxon>
    </lineage>
</organism>